<dbReference type="Pfam" id="PF00037">
    <property type="entry name" value="Fer4"/>
    <property type="match status" value="1"/>
</dbReference>
<dbReference type="SUPFAM" id="SSF54862">
    <property type="entry name" value="4Fe-4S ferredoxins"/>
    <property type="match status" value="1"/>
</dbReference>
<organism evidence="10 11">
    <name type="scientific">Senegalimassilia faecalis</name>
    <dbReference type="NCBI Taxonomy" id="2509433"/>
    <lineage>
        <taxon>Bacteria</taxon>
        <taxon>Bacillati</taxon>
        <taxon>Actinomycetota</taxon>
        <taxon>Coriobacteriia</taxon>
        <taxon>Coriobacteriales</taxon>
        <taxon>Coriobacteriaceae</taxon>
        <taxon>Senegalimassilia</taxon>
    </lineage>
</organism>
<accession>A0A4Q2JZT2</accession>
<evidence type="ECO:0000313" key="10">
    <source>
        <dbReference type="EMBL" id="RXZ54635.1"/>
    </source>
</evidence>
<comment type="caution">
    <text evidence="10">The sequence shown here is derived from an EMBL/GenBank/DDBJ whole genome shotgun (WGS) entry which is preliminary data.</text>
</comment>
<dbReference type="InterPro" id="IPR017896">
    <property type="entry name" value="4Fe4S_Fe-S-bd"/>
</dbReference>
<evidence type="ECO:0000256" key="2">
    <source>
        <dbReference type="ARBA" id="ARBA00022485"/>
    </source>
</evidence>
<evidence type="ECO:0000259" key="9">
    <source>
        <dbReference type="PROSITE" id="PS51379"/>
    </source>
</evidence>
<feature type="transmembrane region" description="Helical" evidence="8">
    <location>
        <begin position="143"/>
        <end position="170"/>
    </location>
</feature>
<dbReference type="Pfam" id="PF12801">
    <property type="entry name" value="Fer4_5"/>
    <property type="match status" value="2"/>
</dbReference>
<protein>
    <submittedName>
        <fullName evidence="10">4Fe-4S binding protein</fullName>
    </submittedName>
</protein>
<evidence type="ECO:0000256" key="3">
    <source>
        <dbReference type="ARBA" id="ARBA00022723"/>
    </source>
</evidence>
<dbReference type="PROSITE" id="PS00198">
    <property type="entry name" value="4FE4S_FER_1"/>
    <property type="match status" value="1"/>
</dbReference>
<evidence type="ECO:0000256" key="5">
    <source>
        <dbReference type="ARBA" id="ARBA00023004"/>
    </source>
</evidence>
<feature type="domain" description="4Fe-4S ferredoxin-type" evidence="9">
    <location>
        <begin position="339"/>
        <end position="367"/>
    </location>
</feature>
<dbReference type="GO" id="GO:0051539">
    <property type="term" value="F:4 iron, 4 sulfur cluster binding"/>
    <property type="evidence" value="ECO:0007669"/>
    <property type="project" value="UniProtKB-KW"/>
</dbReference>
<keyword evidence="3" id="KW-0479">Metal-binding</keyword>
<keyword evidence="1" id="KW-0813">Transport</keyword>
<feature type="transmembrane region" description="Helical" evidence="8">
    <location>
        <begin position="225"/>
        <end position="256"/>
    </location>
</feature>
<dbReference type="PROSITE" id="PS51379">
    <property type="entry name" value="4FE4S_FER_2"/>
    <property type="match status" value="1"/>
</dbReference>
<keyword evidence="2" id="KW-0004">4Fe-4S</keyword>
<keyword evidence="8" id="KW-1133">Transmembrane helix</keyword>
<name>A0A4Q2JZT2_9ACTN</name>
<feature type="compositionally biased region" description="Polar residues" evidence="7">
    <location>
        <begin position="22"/>
        <end position="32"/>
    </location>
</feature>
<evidence type="ECO:0000256" key="6">
    <source>
        <dbReference type="ARBA" id="ARBA00023014"/>
    </source>
</evidence>
<dbReference type="PANTHER" id="PTHR30176">
    <property type="entry name" value="FERREDOXIN-TYPE PROTEIN NAPH"/>
    <property type="match status" value="1"/>
</dbReference>
<dbReference type="Proteomes" id="UP000293345">
    <property type="component" value="Unassembled WGS sequence"/>
</dbReference>
<dbReference type="RefSeq" id="WP_129425206.1">
    <property type="nucleotide sequence ID" value="NZ_SDPW01000001.1"/>
</dbReference>
<dbReference type="OrthoDB" id="3174284at2"/>
<dbReference type="GO" id="GO:0046872">
    <property type="term" value="F:metal ion binding"/>
    <property type="evidence" value="ECO:0007669"/>
    <property type="project" value="UniProtKB-KW"/>
</dbReference>
<reference evidence="10 11" key="1">
    <citation type="submission" date="2019-01" db="EMBL/GenBank/DDBJ databases">
        <title>Senegalimassilia sp. nov. KGMB04484 isolated human feces.</title>
        <authorList>
            <person name="Han K.-I."/>
            <person name="Kim J.-S."/>
            <person name="Lee K.C."/>
            <person name="Suh M.K."/>
            <person name="Eom M.K."/>
            <person name="Lee J.H."/>
            <person name="Park S.-H."/>
            <person name="Kang S.W."/>
            <person name="Park J.-E."/>
            <person name="Oh B.S."/>
            <person name="Yu S.Y."/>
            <person name="Choi S.-H."/>
            <person name="Lee D.H."/>
            <person name="Yoon H."/>
            <person name="Kim B.-Y."/>
            <person name="Lee J.H."/>
            <person name="Lee J.-S."/>
        </authorList>
    </citation>
    <scope>NUCLEOTIDE SEQUENCE [LARGE SCALE GENOMIC DNA]</scope>
    <source>
        <strain evidence="10 11">KGMB04484</strain>
    </source>
</reference>
<dbReference type="EMBL" id="SDPW01000001">
    <property type="protein sequence ID" value="RXZ54635.1"/>
    <property type="molecule type" value="Genomic_DNA"/>
</dbReference>
<dbReference type="GO" id="GO:0005886">
    <property type="term" value="C:plasma membrane"/>
    <property type="evidence" value="ECO:0007669"/>
    <property type="project" value="TreeGrafter"/>
</dbReference>
<keyword evidence="6" id="KW-0411">Iron-sulfur</keyword>
<keyword evidence="4" id="KW-0249">Electron transport</keyword>
<keyword evidence="8" id="KW-0812">Transmembrane</keyword>
<proteinExistence type="predicted"/>
<evidence type="ECO:0000313" key="11">
    <source>
        <dbReference type="Proteomes" id="UP000293345"/>
    </source>
</evidence>
<evidence type="ECO:0000256" key="8">
    <source>
        <dbReference type="SAM" id="Phobius"/>
    </source>
</evidence>
<evidence type="ECO:0000256" key="1">
    <source>
        <dbReference type="ARBA" id="ARBA00022448"/>
    </source>
</evidence>
<keyword evidence="8" id="KW-0472">Membrane</keyword>
<dbReference type="InterPro" id="IPR017900">
    <property type="entry name" value="4Fe4S_Fe_S_CS"/>
</dbReference>
<evidence type="ECO:0000256" key="7">
    <source>
        <dbReference type="SAM" id="MobiDB-lite"/>
    </source>
</evidence>
<feature type="transmembrane region" description="Helical" evidence="8">
    <location>
        <begin position="89"/>
        <end position="109"/>
    </location>
</feature>
<evidence type="ECO:0000256" key="4">
    <source>
        <dbReference type="ARBA" id="ARBA00022982"/>
    </source>
</evidence>
<feature type="region of interest" description="Disordered" evidence="7">
    <location>
        <begin position="1"/>
        <end position="80"/>
    </location>
</feature>
<feature type="transmembrane region" description="Helical" evidence="8">
    <location>
        <begin position="268"/>
        <end position="285"/>
    </location>
</feature>
<dbReference type="AlphaFoldDB" id="A0A4Q2JZT2"/>
<feature type="compositionally biased region" description="Low complexity" evidence="7">
    <location>
        <begin position="33"/>
        <end position="63"/>
    </location>
</feature>
<keyword evidence="5" id="KW-0408">Iron</keyword>
<dbReference type="PANTHER" id="PTHR30176:SF3">
    <property type="entry name" value="FERREDOXIN-TYPE PROTEIN NAPH"/>
    <property type="match status" value="1"/>
</dbReference>
<gene>
    <name evidence="10" type="ORF">ET524_09205</name>
</gene>
<sequence length="368" mass="38793">MSKEETEEQLNSAGRTDAACETRNSAMPNSPQSDATAQAGAVTAAQNANAAEAAADARNASAGPSSPSQRTDKTQQHHRAKSPFCTARGWVALACVAFVLVGLAFHVGIGTPSAFGIQQISAICPLGALETMAGAKGVMLHPLLLFALVVVLIALVGKAFCAWMCPVPWLQKFFRPKKKSSKATGDFKSKPSHSCSACPGATTCGKALAPVGGKRDGVQLDSRHAVLVGTLASAVVFGFPVFCLICPVGLTFATIIGLWNLVQFDEPTWALIIFPIILLLEVTVLRKWCSKICPISALVSLLSNLNVTLRPRVKADTCLRSRGVDCHACVDACPEQLDPHTMRIPECSKCGACVEACPAKAISIKLLK</sequence>
<dbReference type="InterPro" id="IPR051684">
    <property type="entry name" value="Electron_Trans/Redox"/>
</dbReference>
<keyword evidence="11" id="KW-1185">Reference proteome</keyword>